<protein>
    <submittedName>
        <fullName evidence="2">DUF2782 domain-containing protein</fullName>
    </submittedName>
</protein>
<dbReference type="Gene3D" id="2.20.130.30">
    <property type="entry name" value="Protein of unknown function DUF2782"/>
    <property type="match status" value="1"/>
</dbReference>
<proteinExistence type="predicted"/>
<organism evidence="2 3">
    <name type="scientific">Caldimonas aquatica</name>
    <dbReference type="NCBI Taxonomy" id="376175"/>
    <lineage>
        <taxon>Bacteria</taxon>
        <taxon>Pseudomonadati</taxon>
        <taxon>Pseudomonadota</taxon>
        <taxon>Betaproteobacteria</taxon>
        <taxon>Burkholderiales</taxon>
        <taxon>Sphaerotilaceae</taxon>
        <taxon>Caldimonas</taxon>
    </lineage>
</organism>
<keyword evidence="1" id="KW-0732">Signal</keyword>
<keyword evidence="3" id="KW-1185">Reference proteome</keyword>
<feature type="signal peptide" evidence="1">
    <location>
        <begin position="1"/>
        <end position="18"/>
    </location>
</feature>
<evidence type="ECO:0000256" key="1">
    <source>
        <dbReference type="SAM" id="SignalP"/>
    </source>
</evidence>
<accession>A0ABY6MV52</accession>
<dbReference type="EMBL" id="CP110257">
    <property type="protein sequence ID" value="UZD55898.1"/>
    <property type="molecule type" value="Genomic_DNA"/>
</dbReference>
<gene>
    <name evidence="2" type="ORF">OMP39_04785</name>
</gene>
<evidence type="ECO:0000313" key="2">
    <source>
        <dbReference type="EMBL" id="UZD55898.1"/>
    </source>
</evidence>
<sequence>MIRLAPLALLVIAAAARAQVAGASPAPAVPEPAVQQTHIEGEGVRIEELRVRGQNQRLVVHPKKGAPTYEVVPAEGHRDMSQDAQRGSAGRRVWNVINF</sequence>
<dbReference type="RefSeq" id="WP_264893651.1">
    <property type="nucleotide sequence ID" value="NZ_CP110257.1"/>
</dbReference>
<reference evidence="2" key="1">
    <citation type="submission" date="2022-10" db="EMBL/GenBank/DDBJ databases">
        <title>Complete genome sequence of Schlegelella aquatica LMG 23380.</title>
        <authorList>
            <person name="Musilova J."/>
            <person name="Kourilova X."/>
            <person name="Bezdicek M."/>
            <person name="Hermankova K."/>
            <person name="Obruca S."/>
            <person name="Sedlar K."/>
        </authorList>
    </citation>
    <scope>NUCLEOTIDE SEQUENCE</scope>
    <source>
        <strain evidence="2">LMG 23380</strain>
    </source>
</reference>
<evidence type="ECO:0000313" key="3">
    <source>
        <dbReference type="Proteomes" id="UP001163266"/>
    </source>
</evidence>
<feature type="chain" id="PRO_5046211401" evidence="1">
    <location>
        <begin position="19"/>
        <end position="99"/>
    </location>
</feature>
<name>A0ABY6MV52_9BURK</name>
<dbReference type="Proteomes" id="UP001163266">
    <property type="component" value="Chromosome"/>
</dbReference>